<evidence type="ECO:0000313" key="2">
    <source>
        <dbReference type="Proteomes" id="UP000314294"/>
    </source>
</evidence>
<dbReference type="AlphaFoldDB" id="A0A4Z2GAS7"/>
<dbReference type="Proteomes" id="UP000314294">
    <property type="component" value="Unassembled WGS sequence"/>
</dbReference>
<reference evidence="1 2" key="1">
    <citation type="submission" date="2019-03" db="EMBL/GenBank/DDBJ databases">
        <title>First draft genome of Liparis tanakae, snailfish: a comprehensive survey of snailfish specific genes.</title>
        <authorList>
            <person name="Kim W."/>
            <person name="Song I."/>
            <person name="Jeong J.-H."/>
            <person name="Kim D."/>
            <person name="Kim S."/>
            <person name="Ryu S."/>
            <person name="Song J.Y."/>
            <person name="Lee S.K."/>
        </authorList>
    </citation>
    <scope>NUCLEOTIDE SEQUENCE [LARGE SCALE GENOMIC DNA]</scope>
    <source>
        <tissue evidence="1">Muscle</tissue>
    </source>
</reference>
<name>A0A4Z2GAS7_9TELE</name>
<evidence type="ECO:0000313" key="1">
    <source>
        <dbReference type="EMBL" id="TNN50716.1"/>
    </source>
</evidence>
<sequence length="137" mass="15397">MFSRAPLASQQFRNTGTKMFLNGDQKIFRRVKNLRYVINTVSKKLIKATVTWSRGEGDTDALRHMDYMSEGAGKQQHQLAPRSRPEAKITTGTLSIKTSILRQPGVQQQYIPMQRICTSKGVKLIFTVGHISITATS</sequence>
<accession>A0A4Z2GAS7</accession>
<proteinExistence type="predicted"/>
<organism evidence="1 2">
    <name type="scientific">Liparis tanakae</name>
    <name type="common">Tanaka's snailfish</name>
    <dbReference type="NCBI Taxonomy" id="230148"/>
    <lineage>
        <taxon>Eukaryota</taxon>
        <taxon>Metazoa</taxon>
        <taxon>Chordata</taxon>
        <taxon>Craniata</taxon>
        <taxon>Vertebrata</taxon>
        <taxon>Euteleostomi</taxon>
        <taxon>Actinopterygii</taxon>
        <taxon>Neopterygii</taxon>
        <taxon>Teleostei</taxon>
        <taxon>Neoteleostei</taxon>
        <taxon>Acanthomorphata</taxon>
        <taxon>Eupercaria</taxon>
        <taxon>Perciformes</taxon>
        <taxon>Cottioidei</taxon>
        <taxon>Cottales</taxon>
        <taxon>Liparidae</taxon>
        <taxon>Liparis</taxon>
    </lineage>
</organism>
<protein>
    <submittedName>
        <fullName evidence="1">Uncharacterized protein</fullName>
    </submittedName>
</protein>
<dbReference type="EMBL" id="SRLO01000608">
    <property type="protein sequence ID" value="TNN50716.1"/>
    <property type="molecule type" value="Genomic_DNA"/>
</dbReference>
<gene>
    <name evidence="1" type="ORF">EYF80_039105</name>
</gene>
<keyword evidence="2" id="KW-1185">Reference proteome</keyword>
<comment type="caution">
    <text evidence="1">The sequence shown here is derived from an EMBL/GenBank/DDBJ whole genome shotgun (WGS) entry which is preliminary data.</text>
</comment>